<comment type="caution">
    <text evidence="11">The sequence shown here is derived from an EMBL/GenBank/DDBJ whole genome shotgun (WGS) entry which is preliminary data.</text>
</comment>
<dbReference type="GO" id="GO:0004674">
    <property type="term" value="F:protein serine/threonine kinase activity"/>
    <property type="evidence" value="ECO:0007669"/>
    <property type="project" value="UniProtKB-KW"/>
</dbReference>
<comment type="subcellular location">
    <subcellularLocation>
        <location evidence="1">Cytoplasm</location>
    </subcellularLocation>
</comment>
<dbReference type="PANTHER" id="PTHR45832">
    <property type="entry name" value="SERINE/THREONINE-PROTEIN KINASE SAMKA-RELATED-RELATED"/>
    <property type="match status" value="1"/>
</dbReference>
<name>A0AAD5SLT6_9FUNG</name>
<keyword evidence="5" id="KW-0723">Serine/threonine-protein kinase</keyword>
<evidence type="ECO:0000256" key="9">
    <source>
        <dbReference type="ARBA" id="ARBA00022840"/>
    </source>
</evidence>
<keyword evidence="6" id="KW-0808">Transferase</keyword>
<dbReference type="Gene3D" id="3.30.200.20">
    <property type="entry name" value="Phosphorylase Kinase, domain 1"/>
    <property type="match status" value="1"/>
</dbReference>
<dbReference type="InterPro" id="IPR051931">
    <property type="entry name" value="PAK3-like"/>
</dbReference>
<evidence type="ECO:0000256" key="5">
    <source>
        <dbReference type="ARBA" id="ARBA00022527"/>
    </source>
</evidence>
<evidence type="ECO:0000256" key="1">
    <source>
        <dbReference type="ARBA" id="ARBA00004496"/>
    </source>
</evidence>
<feature type="domain" description="Protein kinase" evidence="10">
    <location>
        <begin position="1"/>
        <end position="203"/>
    </location>
</feature>
<dbReference type="InterPro" id="IPR011009">
    <property type="entry name" value="Kinase-like_dom_sf"/>
</dbReference>
<dbReference type="SUPFAM" id="SSF56112">
    <property type="entry name" value="Protein kinase-like (PK-like)"/>
    <property type="match status" value="1"/>
</dbReference>
<dbReference type="PIRSF" id="PIRSF000654">
    <property type="entry name" value="Integrin-linked_kinase"/>
    <property type="match status" value="1"/>
</dbReference>
<dbReference type="EMBL" id="JADGJH010005857">
    <property type="protein sequence ID" value="KAJ3079003.1"/>
    <property type="molecule type" value="Genomic_DNA"/>
</dbReference>
<accession>A0AAD5SLT6</accession>
<evidence type="ECO:0000256" key="4">
    <source>
        <dbReference type="ARBA" id="ARBA00022490"/>
    </source>
</evidence>
<evidence type="ECO:0000256" key="8">
    <source>
        <dbReference type="ARBA" id="ARBA00022777"/>
    </source>
</evidence>
<dbReference type="GO" id="GO:0005524">
    <property type="term" value="F:ATP binding"/>
    <property type="evidence" value="ECO:0007669"/>
    <property type="project" value="UniProtKB-KW"/>
</dbReference>
<proteinExistence type="inferred from homology"/>
<dbReference type="SMART" id="SM00220">
    <property type="entry name" value="S_TKc"/>
    <property type="match status" value="1"/>
</dbReference>
<evidence type="ECO:0000313" key="12">
    <source>
        <dbReference type="Proteomes" id="UP001211907"/>
    </source>
</evidence>
<keyword evidence="9" id="KW-0067">ATP-binding</keyword>
<dbReference type="PANTHER" id="PTHR45832:SF22">
    <property type="entry name" value="SERINE_THREONINE-PROTEIN KINASE SAMKA-RELATED"/>
    <property type="match status" value="1"/>
</dbReference>
<gene>
    <name evidence="11" type="primary">STE20_3</name>
    <name evidence="11" type="ORF">HK100_010535</name>
</gene>
<protein>
    <recommendedName>
        <fullName evidence="3">non-specific serine/threonine protein kinase</fullName>
        <ecNumber evidence="3">2.7.11.1</ecNumber>
    </recommendedName>
</protein>
<dbReference type="GO" id="GO:0005737">
    <property type="term" value="C:cytoplasm"/>
    <property type="evidence" value="ECO:0007669"/>
    <property type="project" value="UniProtKB-SubCell"/>
</dbReference>
<organism evidence="11 12">
    <name type="scientific">Physocladia obscura</name>
    <dbReference type="NCBI Taxonomy" id="109957"/>
    <lineage>
        <taxon>Eukaryota</taxon>
        <taxon>Fungi</taxon>
        <taxon>Fungi incertae sedis</taxon>
        <taxon>Chytridiomycota</taxon>
        <taxon>Chytridiomycota incertae sedis</taxon>
        <taxon>Chytridiomycetes</taxon>
        <taxon>Chytridiales</taxon>
        <taxon>Chytriomycetaceae</taxon>
        <taxon>Physocladia</taxon>
    </lineage>
</organism>
<comment type="similarity">
    <text evidence="2">Belongs to the protein kinase superfamily. STE Ser/Thr protein kinase family. STE20 subfamily.</text>
</comment>
<dbReference type="Gene3D" id="1.10.510.10">
    <property type="entry name" value="Transferase(Phosphotransferase) domain 1"/>
    <property type="match status" value="1"/>
</dbReference>
<keyword evidence="4" id="KW-0963">Cytoplasm</keyword>
<dbReference type="InterPro" id="IPR008271">
    <property type="entry name" value="Ser/Thr_kinase_AS"/>
</dbReference>
<dbReference type="AlphaFoldDB" id="A0AAD5SLT6"/>
<dbReference type="Proteomes" id="UP001211907">
    <property type="component" value="Unassembled WGS sequence"/>
</dbReference>
<evidence type="ECO:0000256" key="2">
    <source>
        <dbReference type="ARBA" id="ARBA00008874"/>
    </source>
</evidence>
<dbReference type="FunFam" id="1.10.510.10:FF:000011">
    <property type="entry name" value="Non-specific serine/threonine protein kinase"/>
    <property type="match status" value="1"/>
</dbReference>
<dbReference type="InterPro" id="IPR000719">
    <property type="entry name" value="Prot_kinase_dom"/>
</dbReference>
<keyword evidence="12" id="KW-1185">Reference proteome</keyword>
<reference evidence="11" key="1">
    <citation type="submission" date="2020-05" db="EMBL/GenBank/DDBJ databases">
        <title>Phylogenomic resolution of chytrid fungi.</title>
        <authorList>
            <person name="Stajich J.E."/>
            <person name="Amses K."/>
            <person name="Simmons R."/>
            <person name="Seto K."/>
            <person name="Myers J."/>
            <person name="Bonds A."/>
            <person name="Quandt C.A."/>
            <person name="Barry K."/>
            <person name="Liu P."/>
            <person name="Grigoriev I."/>
            <person name="Longcore J.E."/>
            <person name="James T.Y."/>
        </authorList>
    </citation>
    <scope>NUCLEOTIDE SEQUENCE</scope>
    <source>
        <strain evidence="11">JEL0513</strain>
    </source>
</reference>
<dbReference type="EC" id="2.7.11.1" evidence="3"/>
<dbReference type="PROSITE" id="PS00108">
    <property type="entry name" value="PROTEIN_KINASE_ST"/>
    <property type="match status" value="1"/>
</dbReference>
<keyword evidence="8 11" id="KW-0418">Kinase</keyword>
<sequence>MRESRHKNIVNFIDGFLFKGDLWVIMEYMEGGTLTSVVTTNYMEEGQIAFVCRETLEGLAHLHSKNIIHRDIKSDNLLLGIAGQVKITDFGFCAQLNEEEAKRTTMIGTPYWMAPEVVTRKEYGPNVDVWSLGIMAIEMVDGEPPYLHENPLRALYLIVTNGTPKLQSSKILSPVFKDFLHAALEVDAEKRPTSQELLKHPFLALADPPTHIVPLIRSAQQVLKSQAAQA</sequence>
<dbReference type="PROSITE" id="PS50011">
    <property type="entry name" value="PROTEIN_KINASE_DOM"/>
    <property type="match status" value="1"/>
</dbReference>
<evidence type="ECO:0000256" key="7">
    <source>
        <dbReference type="ARBA" id="ARBA00022741"/>
    </source>
</evidence>
<evidence type="ECO:0000256" key="6">
    <source>
        <dbReference type="ARBA" id="ARBA00022679"/>
    </source>
</evidence>
<keyword evidence="7" id="KW-0547">Nucleotide-binding</keyword>
<evidence type="ECO:0000256" key="3">
    <source>
        <dbReference type="ARBA" id="ARBA00012513"/>
    </source>
</evidence>
<dbReference type="Pfam" id="PF00069">
    <property type="entry name" value="Pkinase"/>
    <property type="match status" value="1"/>
</dbReference>
<evidence type="ECO:0000313" key="11">
    <source>
        <dbReference type="EMBL" id="KAJ3079003.1"/>
    </source>
</evidence>
<evidence type="ECO:0000259" key="10">
    <source>
        <dbReference type="PROSITE" id="PS50011"/>
    </source>
</evidence>